<dbReference type="Pfam" id="PF07729">
    <property type="entry name" value="FCD"/>
    <property type="match status" value="1"/>
</dbReference>
<dbReference type="PANTHER" id="PTHR43537:SF24">
    <property type="entry name" value="GLUCONATE OPERON TRANSCRIPTIONAL REPRESSOR"/>
    <property type="match status" value="1"/>
</dbReference>
<dbReference type="Gene3D" id="1.10.10.10">
    <property type="entry name" value="Winged helix-like DNA-binding domain superfamily/Winged helix DNA-binding domain"/>
    <property type="match status" value="1"/>
</dbReference>
<evidence type="ECO:0000313" key="6">
    <source>
        <dbReference type="Proteomes" id="UP000323105"/>
    </source>
</evidence>
<dbReference type="PANTHER" id="PTHR43537">
    <property type="entry name" value="TRANSCRIPTIONAL REGULATOR, GNTR FAMILY"/>
    <property type="match status" value="1"/>
</dbReference>
<dbReference type="InterPro" id="IPR008920">
    <property type="entry name" value="TF_FadR/GntR_C"/>
</dbReference>
<dbReference type="CDD" id="cd07377">
    <property type="entry name" value="WHTH_GntR"/>
    <property type="match status" value="1"/>
</dbReference>
<accession>A0A5A7MK57</accession>
<protein>
    <submittedName>
        <fullName evidence="5">GntR family transcriptional regulator</fullName>
    </submittedName>
</protein>
<dbReference type="Pfam" id="PF00392">
    <property type="entry name" value="GntR"/>
    <property type="match status" value="1"/>
</dbReference>
<keyword evidence="1" id="KW-0805">Transcription regulation</keyword>
<dbReference type="GO" id="GO:0003677">
    <property type="term" value="F:DNA binding"/>
    <property type="evidence" value="ECO:0007669"/>
    <property type="project" value="UniProtKB-KW"/>
</dbReference>
<dbReference type="RefSeq" id="WP_149357332.1">
    <property type="nucleotide sequence ID" value="NZ_BKBW01000024.1"/>
</dbReference>
<dbReference type="InterPro" id="IPR036388">
    <property type="entry name" value="WH-like_DNA-bd_sf"/>
</dbReference>
<feature type="domain" description="HTH gntR-type" evidence="4">
    <location>
        <begin position="9"/>
        <end position="76"/>
    </location>
</feature>
<evidence type="ECO:0000259" key="4">
    <source>
        <dbReference type="PROSITE" id="PS50949"/>
    </source>
</evidence>
<dbReference type="SUPFAM" id="SSF46785">
    <property type="entry name" value="Winged helix' DNA-binding domain"/>
    <property type="match status" value="1"/>
</dbReference>
<evidence type="ECO:0000256" key="3">
    <source>
        <dbReference type="ARBA" id="ARBA00023163"/>
    </source>
</evidence>
<dbReference type="SMART" id="SM00345">
    <property type="entry name" value="HTH_GNTR"/>
    <property type="match status" value="1"/>
</dbReference>
<evidence type="ECO:0000313" key="5">
    <source>
        <dbReference type="EMBL" id="GEQ78116.1"/>
    </source>
</evidence>
<dbReference type="InterPro" id="IPR011711">
    <property type="entry name" value="GntR_C"/>
</dbReference>
<name>A0A5A7MK57_COMTE</name>
<keyword evidence="3" id="KW-0804">Transcription</keyword>
<reference evidence="5 6" key="1">
    <citation type="journal article" date="2019" name="Microbiol. Resour. Announc.">
        <title>Draft Genome Sequence of Comamonas testosteroni TA441, a Bacterium That Has a Cryptic Phenol Degradation Gene Cluster.</title>
        <authorList>
            <person name="Arai H."/>
            <person name="Ishii M."/>
        </authorList>
    </citation>
    <scope>NUCLEOTIDE SEQUENCE [LARGE SCALE GENOMIC DNA]</scope>
    <source>
        <strain evidence="5 6">TA441</strain>
    </source>
</reference>
<comment type="caution">
    <text evidence="5">The sequence shown here is derived from an EMBL/GenBank/DDBJ whole genome shotgun (WGS) entry which is preliminary data.</text>
</comment>
<proteinExistence type="predicted"/>
<evidence type="ECO:0000256" key="1">
    <source>
        <dbReference type="ARBA" id="ARBA00023015"/>
    </source>
</evidence>
<dbReference type="SMART" id="SM00895">
    <property type="entry name" value="FCD"/>
    <property type="match status" value="1"/>
</dbReference>
<dbReference type="InterPro" id="IPR036390">
    <property type="entry name" value="WH_DNA-bd_sf"/>
</dbReference>
<dbReference type="AlphaFoldDB" id="A0A5A7MK57"/>
<dbReference type="GO" id="GO:0003700">
    <property type="term" value="F:DNA-binding transcription factor activity"/>
    <property type="evidence" value="ECO:0007669"/>
    <property type="project" value="InterPro"/>
</dbReference>
<keyword evidence="2" id="KW-0238">DNA-binding</keyword>
<gene>
    <name evidence="5" type="ORF">CTTA_5121</name>
</gene>
<sequence>MFGGKSSRRGSLHDVYALLRKRITVGEYGPGHRLKELDLARELKVSRTPIRAAFLRLEQDGLIVSAPSRGVEVAPWTDHDNDEVFDLRAYLESHAAALAALRREEEHLVEMDQLNERMASLIRYRTDDFSASMEVINGQFHQLILKAARSPRLAQFVASLMNARQVTGSFFNYSDAQFEKSVADHLAIAGAIRRGNSNLARSLMDDHIRNTGAQLRLERASRPTG</sequence>
<dbReference type="InterPro" id="IPR000524">
    <property type="entry name" value="Tscrpt_reg_HTH_GntR"/>
</dbReference>
<organism evidence="5 6">
    <name type="scientific">Comamonas testosteroni</name>
    <name type="common">Pseudomonas testosteroni</name>
    <dbReference type="NCBI Taxonomy" id="285"/>
    <lineage>
        <taxon>Bacteria</taxon>
        <taxon>Pseudomonadati</taxon>
        <taxon>Pseudomonadota</taxon>
        <taxon>Betaproteobacteria</taxon>
        <taxon>Burkholderiales</taxon>
        <taxon>Comamonadaceae</taxon>
        <taxon>Comamonas</taxon>
    </lineage>
</organism>
<dbReference type="SUPFAM" id="SSF48008">
    <property type="entry name" value="GntR ligand-binding domain-like"/>
    <property type="match status" value="1"/>
</dbReference>
<dbReference type="EMBL" id="BKBW01000024">
    <property type="protein sequence ID" value="GEQ78116.1"/>
    <property type="molecule type" value="Genomic_DNA"/>
</dbReference>
<dbReference type="PROSITE" id="PS50949">
    <property type="entry name" value="HTH_GNTR"/>
    <property type="match status" value="1"/>
</dbReference>
<dbReference type="Gene3D" id="1.20.120.530">
    <property type="entry name" value="GntR ligand-binding domain-like"/>
    <property type="match status" value="1"/>
</dbReference>
<dbReference type="Proteomes" id="UP000323105">
    <property type="component" value="Unassembled WGS sequence"/>
</dbReference>
<evidence type="ECO:0000256" key="2">
    <source>
        <dbReference type="ARBA" id="ARBA00023125"/>
    </source>
</evidence>